<keyword evidence="6 7" id="KW-0472">Membrane</keyword>
<feature type="region of interest" description="Disordered" evidence="8">
    <location>
        <begin position="1"/>
        <end position="21"/>
    </location>
</feature>
<feature type="transmembrane region" description="Helical" evidence="7">
    <location>
        <begin position="188"/>
        <end position="213"/>
    </location>
</feature>
<dbReference type="PANTHER" id="PTHR30151:SF41">
    <property type="entry name" value="ABC TRANSPORTER PERMEASE PROTEIN"/>
    <property type="match status" value="1"/>
</dbReference>
<keyword evidence="2 7" id="KW-0813">Transport</keyword>
<evidence type="ECO:0000313" key="11">
    <source>
        <dbReference type="Proteomes" id="UP000285120"/>
    </source>
</evidence>
<evidence type="ECO:0000256" key="8">
    <source>
        <dbReference type="SAM" id="MobiDB-lite"/>
    </source>
</evidence>
<evidence type="ECO:0000256" key="6">
    <source>
        <dbReference type="ARBA" id="ARBA00023136"/>
    </source>
</evidence>
<feature type="transmembrane region" description="Helical" evidence="7">
    <location>
        <begin position="145"/>
        <end position="167"/>
    </location>
</feature>
<dbReference type="AlphaFoldDB" id="A0A419V8A0"/>
<keyword evidence="4 7" id="KW-0812">Transmembrane</keyword>
<protein>
    <submittedName>
        <fullName evidence="10">NitT/TauT family transport system permease protein</fullName>
    </submittedName>
</protein>
<keyword evidence="3" id="KW-1003">Cell membrane</keyword>
<evidence type="ECO:0000256" key="3">
    <source>
        <dbReference type="ARBA" id="ARBA00022475"/>
    </source>
</evidence>
<comment type="similarity">
    <text evidence="7">Belongs to the binding-protein-dependent transport system permease family.</text>
</comment>
<dbReference type="InterPro" id="IPR035906">
    <property type="entry name" value="MetI-like_sf"/>
</dbReference>
<accession>A0A419V8A0</accession>
<gene>
    <name evidence="10" type="ORF">ATL39_0361</name>
</gene>
<feature type="transmembrane region" description="Helical" evidence="7">
    <location>
        <begin position="28"/>
        <end position="48"/>
    </location>
</feature>
<dbReference type="Pfam" id="PF00528">
    <property type="entry name" value="BPD_transp_1"/>
    <property type="match status" value="1"/>
</dbReference>
<dbReference type="EMBL" id="RAPK01000006">
    <property type="protein sequence ID" value="RKD76149.1"/>
    <property type="molecule type" value="Genomic_DNA"/>
</dbReference>
<comment type="caution">
    <text evidence="10">The sequence shown here is derived from an EMBL/GenBank/DDBJ whole genome shotgun (WGS) entry which is preliminary data.</text>
</comment>
<feature type="compositionally biased region" description="Polar residues" evidence="8">
    <location>
        <begin position="1"/>
        <end position="15"/>
    </location>
</feature>
<dbReference type="GO" id="GO:0055085">
    <property type="term" value="P:transmembrane transport"/>
    <property type="evidence" value="ECO:0007669"/>
    <property type="project" value="InterPro"/>
</dbReference>
<evidence type="ECO:0000313" key="10">
    <source>
        <dbReference type="EMBL" id="RKD76149.1"/>
    </source>
</evidence>
<proteinExistence type="inferred from homology"/>
<organism evidence="10 11">
    <name type="scientific">Sinobaca qinghaiensis</name>
    <dbReference type="NCBI Taxonomy" id="342944"/>
    <lineage>
        <taxon>Bacteria</taxon>
        <taxon>Bacillati</taxon>
        <taxon>Bacillota</taxon>
        <taxon>Bacilli</taxon>
        <taxon>Bacillales</taxon>
        <taxon>Sporolactobacillaceae</taxon>
        <taxon>Sinobaca</taxon>
    </lineage>
</organism>
<feature type="transmembrane region" description="Helical" evidence="7">
    <location>
        <begin position="245"/>
        <end position="267"/>
    </location>
</feature>
<evidence type="ECO:0000256" key="2">
    <source>
        <dbReference type="ARBA" id="ARBA00022448"/>
    </source>
</evidence>
<dbReference type="CDD" id="cd06261">
    <property type="entry name" value="TM_PBP2"/>
    <property type="match status" value="1"/>
</dbReference>
<keyword evidence="5 7" id="KW-1133">Transmembrane helix</keyword>
<dbReference type="PANTHER" id="PTHR30151">
    <property type="entry name" value="ALKANE SULFONATE ABC TRANSPORTER-RELATED, MEMBRANE SUBUNIT"/>
    <property type="match status" value="1"/>
</dbReference>
<evidence type="ECO:0000256" key="7">
    <source>
        <dbReference type="RuleBase" id="RU363032"/>
    </source>
</evidence>
<feature type="transmembrane region" description="Helical" evidence="7">
    <location>
        <begin position="118"/>
        <end position="139"/>
    </location>
</feature>
<feature type="transmembrane region" description="Helical" evidence="7">
    <location>
        <begin position="84"/>
        <end position="106"/>
    </location>
</feature>
<sequence length="284" mass="30278">MNSNVETTSIRTSGQPKAKSMSKGKSKLISVLPPLAAFIIFVGGWELLVRLLQIPHYLLPTPTAIVTAAVENAANLTTAVSVTILEAVIGFTLSVIGGVAAAILMASSKWVEKSLYPYAVILQTIPVVAIAPIIVIWFGSGMNSIVIITFLIGFFPMLSNTLIGLNATDKDMLNLMKLYKASKMKVMWRVRVPYALPYITAGLKISCTLAVIGAIVGEYIAGIGGGSGGIGYAITVSAARMETAYLFACGIAASLLGIVFFLLINMFSKWVLGSWHESELNNKD</sequence>
<dbReference type="GO" id="GO:0005886">
    <property type="term" value="C:plasma membrane"/>
    <property type="evidence" value="ECO:0007669"/>
    <property type="project" value="UniProtKB-SubCell"/>
</dbReference>
<dbReference type="SUPFAM" id="SSF161098">
    <property type="entry name" value="MetI-like"/>
    <property type="match status" value="1"/>
</dbReference>
<dbReference type="Proteomes" id="UP000285120">
    <property type="component" value="Unassembled WGS sequence"/>
</dbReference>
<reference evidence="10 11" key="1">
    <citation type="submission" date="2018-09" db="EMBL/GenBank/DDBJ databases">
        <title>Genomic Encyclopedia of Archaeal and Bacterial Type Strains, Phase II (KMG-II): from individual species to whole genera.</title>
        <authorList>
            <person name="Goeker M."/>
        </authorList>
    </citation>
    <scope>NUCLEOTIDE SEQUENCE [LARGE SCALE GENOMIC DNA]</scope>
    <source>
        <strain evidence="10 11">DSM 17008</strain>
    </source>
</reference>
<feature type="transmembrane region" description="Helical" evidence="7">
    <location>
        <begin position="219"/>
        <end position="238"/>
    </location>
</feature>
<keyword evidence="11" id="KW-1185">Reference proteome</keyword>
<evidence type="ECO:0000256" key="5">
    <source>
        <dbReference type="ARBA" id="ARBA00022989"/>
    </source>
</evidence>
<dbReference type="InterPro" id="IPR000515">
    <property type="entry name" value="MetI-like"/>
</dbReference>
<name>A0A419V8A0_9BACL</name>
<evidence type="ECO:0000256" key="4">
    <source>
        <dbReference type="ARBA" id="ARBA00022692"/>
    </source>
</evidence>
<evidence type="ECO:0000256" key="1">
    <source>
        <dbReference type="ARBA" id="ARBA00004651"/>
    </source>
</evidence>
<dbReference type="PROSITE" id="PS50928">
    <property type="entry name" value="ABC_TM1"/>
    <property type="match status" value="1"/>
</dbReference>
<dbReference type="Gene3D" id="1.10.3720.10">
    <property type="entry name" value="MetI-like"/>
    <property type="match status" value="1"/>
</dbReference>
<evidence type="ECO:0000259" key="9">
    <source>
        <dbReference type="PROSITE" id="PS50928"/>
    </source>
</evidence>
<comment type="subcellular location">
    <subcellularLocation>
        <location evidence="1 7">Cell membrane</location>
        <topology evidence="1 7">Multi-pass membrane protein</topology>
    </subcellularLocation>
</comment>
<feature type="domain" description="ABC transmembrane type-1" evidence="9">
    <location>
        <begin position="80"/>
        <end position="268"/>
    </location>
</feature>